<proteinExistence type="predicted"/>
<dbReference type="GO" id="GO:0055085">
    <property type="term" value="P:transmembrane transport"/>
    <property type="evidence" value="ECO:0007669"/>
    <property type="project" value="InterPro"/>
</dbReference>
<evidence type="ECO:0000256" key="5">
    <source>
        <dbReference type="ARBA" id="ARBA00022989"/>
    </source>
</evidence>
<evidence type="ECO:0000256" key="4">
    <source>
        <dbReference type="ARBA" id="ARBA00022692"/>
    </source>
</evidence>
<dbReference type="PROSITE" id="PS50928">
    <property type="entry name" value="ABC_TM1"/>
    <property type="match status" value="1"/>
</dbReference>
<feature type="transmembrane region" description="Helical" evidence="7">
    <location>
        <begin position="113"/>
        <end position="132"/>
    </location>
</feature>
<dbReference type="PANTHER" id="PTHR30151">
    <property type="entry name" value="ALKANE SULFONATE ABC TRANSPORTER-RELATED, MEMBRANE SUBUNIT"/>
    <property type="match status" value="1"/>
</dbReference>
<evidence type="ECO:0000256" key="1">
    <source>
        <dbReference type="ARBA" id="ARBA00004651"/>
    </source>
</evidence>
<keyword evidence="6 7" id="KW-0472">Membrane</keyword>
<dbReference type="SUPFAM" id="SSF161098">
    <property type="entry name" value="MetI-like"/>
    <property type="match status" value="1"/>
</dbReference>
<keyword evidence="2" id="KW-0813">Transport</keyword>
<feature type="transmembrane region" description="Helical" evidence="7">
    <location>
        <begin position="178"/>
        <end position="198"/>
    </location>
</feature>
<dbReference type="InterPro" id="IPR035906">
    <property type="entry name" value="MetI-like_sf"/>
</dbReference>
<dbReference type="AlphaFoldDB" id="A0A644ZQF5"/>
<keyword evidence="4 7" id="KW-0812">Transmembrane</keyword>
<evidence type="ECO:0000313" key="9">
    <source>
        <dbReference type="EMBL" id="MPM43092.1"/>
    </source>
</evidence>
<feature type="transmembrane region" description="Helical" evidence="7">
    <location>
        <begin position="210"/>
        <end position="230"/>
    </location>
</feature>
<dbReference type="CDD" id="cd06261">
    <property type="entry name" value="TM_PBP2"/>
    <property type="match status" value="1"/>
</dbReference>
<dbReference type="Pfam" id="PF00528">
    <property type="entry name" value="BPD_transp_1"/>
    <property type="match status" value="1"/>
</dbReference>
<dbReference type="GO" id="GO:0005886">
    <property type="term" value="C:plasma membrane"/>
    <property type="evidence" value="ECO:0007669"/>
    <property type="project" value="UniProtKB-SubCell"/>
</dbReference>
<accession>A0A644ZQF5</accession>
<feature type="transmembrane region" description="Helical" evidence="7">
    <location>
        <begin position="87"/>
        <end position="107"/>
    </location>
</feature>
<evidence type="ECO:0000256" key="7">
    <source>
        <dbReference type="SAM" id="Phobius"/>
    </source>
</evidence>
<feature type="transmembrane region" description="Helical" evidence="7">
    <location>
        <begin position="55"/>
        <end position="75"/>
    </location>
</feature>
<evidence type="ECO:0000256" key="6">
    <source>
        <dbReference type="ARBA" id="ARBA00023136"/>
    </source>
</evidence>
<reference evidence="9" key="1">
    <citation type="submission" date="2019-08" db="EMBL/GenBank/DDBJ databases">
        <authorList>
            <person name="Kucharzyk K."/>
            <person name="Murdoch R.W."/>
            <person name="Higgins S."/>
            <person name="Loffler F."/>
        </authorList>
    </citation>
    <scope>NUCLEOTIDE SEQUENCE</scope>
</reference>
<comment type="caution">
    <text evidence="9">The sequence shown here is derived from an EMBL/GenBank/DDBJ whole genome shotgun (WGS) entry which is preliminary data.</text>
</comment>
<dbReference type="Gene3D" id="1.10.3720.10">
    <property type="entry name" value="MetI-like"/>
    <property type="match status" value="1"/>
</dbReference>
<gene>
    <name evidence="9" type="primary">ssuC_28</name>
    <name evidence="9" type="ORF">SDC9_89765</name>
</gene>
<organism evidence="9">
    <name type="scientific">bioreactor metagenome</name>
    <dbReference type="NCBI Taxonomy" id="1076179"/>
    <lineage>
        <taxon>unclassified sequences</taxon>
        <taxon>metagenomes</taxon>
        <taxon>ecological metagenomes</taxon>
    </lineage>
</organism>
<name>A0A644ZQF5_9ZZZZ</name>
<feature type="domain" description="ABC transmembrane type-1" evidence="8">
    <location>
        <begin position="47"/>
        <end position="231"/>
    </location>
</feature>
<evidence type="ECO:0000259" key="8">
    <source>
        <dbReference type="PROSITE" id="PS50928"/>
    </source>
</evidence>
<keyword evidence="3" id="KW-1003">Cell membrane</keyword>
<evidence type="ECO:0000256" key="2">
    <source>
        <dbReference type="ARBA" id="ARBA00022448"/>
    </source>
</evidence>
<dbReference type="InterPro" id="IPR000515">
    <property type="entry name" value="MetI-like"/>
</dbReference>
<dbReference type="FunFam" id="1.10.3720.10:FF:000003">
    <property type="entry name" value="Aliphatic sulfonate ABC transporter permease"/>
    <property type="match status" value="1"/>
</dbReference>
<dbReference type="EMBL" id="VSSQ01009971">
    <property type="protein sequence ID" value="MPM43092.1"/>
    <property type="molecule type" value="Genomic_DNA"/>
</dbReference>
<evidence type="ECO:0000256" key="3">
    <source>
        <dbReference type="ARBA" id="ARBA00022475"/>
    </source>
</evidence>
<dbReference type="PANTHER" id="PTHR30151:SF0">
    <property type="entry name" value="ABC TRANSPORTER PERMEASE PROTEIN MJ0413-RELATED"/>
    <property type="match status" value="1"/>
</dbReference>
<comment type="subcellular location">
    <subcellularLocation>
        <location evidence="1">Cell membrane</location>
        <topology evidence="1">Multi-pass membrane protein</topology>
    </subcellularLocation>
</comment>
<keyword evidence="5 7" id="KW-1133">Transmembrane helix</keyword>
<sequence length="241" mass="25998">MSFAGLIALWAAVVRVGDFSPALLPSPLAVAAAFGELVRDGTLWPHIGSSLYRFFIGYLLSITAGALGGLLLGWYRRAFDYIAPVMHFLRPIAPVAWMPFIVLLLGIGDVPAIVIIFLAGFFPVLLSTAAAVRHLDPVYRKVAANYGIGEPEILWKIVFPAIFPAVANSLHIALGCAWIFLVSGEMIGAQSGLGFMIIDARNNMRTDVLLAAMVAIGAIGLLLDMAIAYFEQTVLKLWGQR</sequence>
<protein>
    <submittedName>
        <fullName evidence="9">Putative aliphatic sulfonates transport permease protein SsuC</fullName>
    </submittedName>
</protein>